<name>A0AAU9J9H8_9CILI</name>
<dbReference type="SUPFAM" id="SSF47446">
    <property type="entry name" value="Signal peptide-binding domain"/>
    <property type="match status" value="1"/>
</dbReference>
<evidence type="ECO:0000256" key="1">
    <source>
        <dbReference type="SAM" id="MobiDB-lite"/>
    </source>
</evidence>
<evidence type="ECO:0000313" key="2">
    <source>
        <dbReference type="EMBL" id="CAG9317350.1"/>
    </source>
</evidence>
<proteinExistence type="predicted"/>
<organism evidence="2 3">
    <name type="scientific">Blepharisma stoltei</name>
    <dbReference type="NCBI Taxonomy" id="1481888"/>
    <lineage>
        <taxon>Eukaryota</taxon>
        <taxon>Sar</taxon>
        <taxon>Alveolata</taxon>
        <taxon>Ciliophora</taxon>
        <taxon>Postciliodesmatophora</taxon>
        <taxon>Heterotrichea</taxon>
        <taxon>Heterotrichida</taxon>
        <taxon>Blepharismidae</taxon>
        <taxon>Blepharisma</taxon>
    </lineage>
</organism>
<comment type="caution">
    <text evidence="2">The sequence shown here is derived from an EMBL/GenBank/DDBJ whole genome shotgun (WGS) entry which is preliminary data.</text>
</comment>
<feature type="region of interest" description="Disordered" evidence="1">
    <location>
        <begin position="142"/>
        <end position="193"/>
    </location>
</feature>
<dbReference type="GO" id="GO:0048500">
    <property type="term" value="C:signal recognition particle"/>
    <property type="evidence" value="ECO:0007669"/>
    <property type="project" value="InterPro"/>
</dbReference>
<evidence type="ECO:0000313" key="3">
    <source>
        <dbReference type="Proteomes" id="UP001162131"/>
    </source>
</evidence>
<gene>
    <name evidence="2" type="ORF">BSTOLATCC_MIC18602</name>
</gene>
<dbReference type="AlphaFoldDB" id="A0AAU9J9H8"/>
<protein>
    <submittedName>
        <fullName evidence="2">Uncharacterized protein</fullName>
    </submittedName>
</protein>
<feature type="compositionally biased region" description="Basic and acidic residues" evidence="1">
    <location>
        <begin position="142"/>
        <end position="156"/>
    </location>
</feature>
<reference evidence="2" key="1">
    <citation type="submission" date="2021-09" db="EMBL/GenBank/DDBJ databases">
        <authorList>
            <consortium name="AG Swart"/>
            <person name="Singh M."/>
            <person name="Singh A."/>
            <person name="Seah K."/>
            <person name="Emmerich C."/>
        </authorList>
    </citation>
    <scope>NUCLEOTIDE SEQUENCE</scope>
    <source>
        <strain evidence="2">ATCC30299</strain>
    </source>
</reference>
<dbReference type="EMBL" id="CAJZBQ010000018">
    <property type="protein sequence ID" value="CAG9317350.1"/>
    <property type="molecule type" value="Genomic_DNA"/>
</dbReference>
<sequence length="193" mass="23278">MLRLSGFFRQPSLRFARTFQERQQEKNLKKQEESFKKYLEDISSKEVYYLRDFKQEIMELIKNSGNALSKFWQSGTQIEEAEKEKTKKILNAFHDSELTEERFELDTKKEIALVSGYNVDDVNKVLRQFRLNQKIHRYLKERREKGEPLPENRNELDNMVLVDPPKRTREEKKRSQGSYSKKQLKYVRYSRGN</sequence>
<keyword evidence="3" id="KW-1185">Reference proteome</keyword>
<dbReference type="GO" id="GO:0006614">
    <property type="term" value="P:SRP-dependent cotranslational protein targeting to membrane"/>
    <property type="evidence" value="ECO:0007669"/>
    <property type="project" value="InterPro"/>
</dbReference>
<dbReference type="InterPro" id="IPR036891">
    <property type="entry name" value="Signal_recog_part_SRP54_M_sf"/>
</dbReference>
<accession>A0AAU9J9H8</accession>
<feature type="compositionally biased region" description="Basic and acidic residues" evidence="1">
    <location>
        <begin position="164"/>
        <end position="174"/>
    </location>
</feature>
<dbReference type="GO" id="GO:0008312">
    <property type="term" value="F:7S RNA binding"/>
    <property type="evidence" value="ECO:0007669"/>
    <property type="project" value="InterPro"/>
</dbReference>
<dbReference type="Proteomes" id="UP001162131">
    <property type="component" value="Unassembled WGS sequence"/>
</dbReference>